<keyword evidence="2 9" id="KW-0489">Methyltransferase</keyword>
<dbReference type="InterPro" id="IPR042296">
    <property type="entry name" value="tRNA_met_Trm1_C"/>
</dbReference>
<keyword evidence="1 9" id="KW-0820">tRNA-binding</keyword>
<dbReference type="SUPFAM" id="SSF53335">
    <property type="entry name" value="S-adenosyl-L-methionine-dependent methyltransferases"/>
    <property type="match status" value="1"/>
</dbReference>
<feature type="compositionally biased region" description="Basic and acidic residues" evidence="10">
    <location>
        <begin position="590"/>
        <end position="609"/>
    </location>
</feature>
<dbReference type="AlphaFoldDB" id="A0AAF0JB06"/>
<evidence type="ECO:0000256" key="3">
    <source>
        <dbReference type="ARBA" id="ARBA00022679"/>
    </source>
</evidence>
<keyword evidence="6 9" id="KW-0694">RNA-binding</keyword>
<evidence type="ECO:0000256" key="2">
    <source>
        <dbReference type="ARBA" id="ARBA00022603"/>
    </source>
</evidence>
<organism evidence="11 12">
    <name type="scientific">Malassezia japonica</name>
    <dbReference type="NCBI Taxonomy" id="223818"/>
    <lineage>
        <taxon>Eukaryota</taxon>
        <taxon>Fungi</taxon>
        <taxon>Dikarya</taxon>
        <taxon>Basidiomycota</taxon>
        <taxon>Ustilaginomycotina</taxon>
        <taxon>Malasseziomycetes</taxon>
        <taxon>Malasseziales</taxon>
        <taxon>Malasseziaceae</taxon>
        <taxon>Malassezia</taxon>
    </lineage>
</organism>
<feature type="region of interest" description="Disordered" evidence="10">
    <location>
        <begin position="171"/>
        <end position="199"/>
    </location>
</feature>
<dbReference type="Pfam" id="PF02005">
    <property type="entry name" value="TRM"/>
    <property type="match status" value="2"/>
</dbReference>
<evidence type="ECO:0000256" key="10">
    <source>
        <dbReference type="SAM" id="MobiDB-lite"/>
    </source>
</evidence>
<evidence type="ECO:0000256" key="5">
    <source>
        <dbReference type="ARBA" id="ARBA00022694"/>
    </source>
</evidence>
<feature type="region of interest" description="Disordered" evidence="10">
    <location>
        <begin position="522"/>
        <end position="552"/>
    </location>
</feature>
<dbReference type="Gene3D" id="3.30.56.70">
    <property type="entry name" value="N2,N2-dimethylguanosine tRNA methyltransferase, C-terminal domain"/>
    <property type="match status" value="1"/>
</dbReference>
<dbReference type="GeneID" id="85226636"/>
<evidence type="ECO:0000313" key="11">
    <source>
        <dbReference type="EMBL" id="WFD40003.1"/>
    </source>
</evidence>
<dbReference type="RefSeq" id="XP_060122900.1">
    <property type="nucleotide sequence ID" value="XM_060266917.1"/>
</dbReference>
<evidence type="ECO:0000256" key="7">
    <source>
        <dbReference type="ARBA" id="ARBA00039099"/>
    </source>
</evidence>
<comment type="similarity">
    <text evidence="9">Belongs to the class I-like SAM-binding methyltransferase superfamily. Trm1 family.</text>
</comment>
<evidence type="ECO:0000256" key="1">
    <source>
        <dbReference type="ARBA" id="ARBA00022555"/>
    </source>
</evidence>
<keyword evidence="3 9" id="KW-0808">Transferase</keyword>
<sequence>MAPQPILLSPEAVATRGIHIKPHEAAFRENSATIVMPSKEAAFLNPVQEFNRDLSTLSIISWSQMVDREKKQRYEAHLNAREAKRAKRDEPEAKRLKTEEEKAYRPYKFTALEALSATGLRSIRYAKEIPLLGSVLANDLSATAVQAMRRNLALNFPPGRPLEEYVPLQGEQEAALSAPEAQEASTDAPDAASTDPQIHPDCKVIVNQGDAITLMYEHRDTPKRFDMVDLDPYGTASPFLDAAVQSVADGGLLCVTCTDLAVLAGHNYPEKCWSLYGGVSVKAEYSHEVALRLVLHAIATAAGKYGRYIQPMLSLSIDFYLRVFVRVWTRPETVKLNASKTGLVYSCSKCSDFHIQPMGRATSSANAKTGATNVKFGSASGPPTDMRCGECGGSFHVGGPMWFGPLHDPLFCDEVLTTLDSGKHKFGTEARIRGMVSTARDELDAPFYFHPAKIAGLFHCTSPPLAPVIHALLNAGFEASRSHCVAGSVKTNASRGEVYDLFRTWIKTNPVRADRLKDGSAAKGLLSRRNEDGTPATRRSYDLDTPNERTDEVVHGTSASRLVRYQMNPQANWGPGTAAKGHRKKQHRSLAPEDIARRAQDLKAKEQQP</sequence>
<dbReference type="GO" id="GO:0160104">
    <property type="term" value="F:tRNA (guanine(26)-N2)-dimethyltransferase activity"/>
    <property type="evidence" value="ECO:0007669"/>
    <property type="project" value="UniProtKB-UniRule"/>
</dbReference>
<name>A0AAF0JB06_9BASI</name>
<gene>
    <name evidence="11" type="primary">TRM1</name>
    <name evidence="11" type="ORF">MJAP1_002985</name>
</gene>
<evidence type="ECO:0000313" key="12">
    <source>
        <dbReference type="Proteomes" id="UP001217754"/>
    </source>
</evidence>
<keyword evidence="4 9" id="KW-0949">S-adenosyl-L-methionine</keyword>
<comment type="catalytic activity">
    <reaction evidence="8 9">
        <text>guanosine(26) in tRNA + 2 S-adenosyl-L-methionine = N(2)-dimethylguanosine(26) in tRNA + 2 S-adenosyl-L-homocysteine + 2 H(+)</text>
        <dbReference type="Rhea" id="RHEA:43140"/>
        <dbReference type="Rhea" id="RHEA-COMP:10359"/>
        <dbReference type="Rhea" id="RHEA-COMP:10360"/>
        <dbReference type="ChEBI" id="CHEBI:15378"/>
        <dbReference type="ChEBI" id="CHEBI:57856"/>
        <dbReference type="ChEBI" id="CHEBI:59789"/>
        <dbReference type="ChEBI" id="CHEBI:74269"/>
        <dbReference type="ChEBI" id="CHEBI:74513"/>
        <dbReference type="EC" id="2.1.1.216"/>
    </reaction>
</comment>
<keyword evidence="12" id="KW-1185">Reference proteome</keyword>
<feature type="compositionally biased region" description="Basic and acidic residues" evidence="10">
    <location>
        <begin position="539"/>
        <end position="552"/>
    </location>
</feature>
<dbReference type="Gene3D" id="3.40.50.150">
    <property type="entry name" value="Vaccinia Virus protein VP39"/>
    <property type="match status" value="1"/>
</dbReference>
<dbReference type="PROSITE" id="PS51626">
    <property type="entry name" value="SAM_MT_TRM1"/>
    <property type="match status" value="1"/>
</dbReference>
<evidence type="ECO:0000256" key="6">
    <source>
        <dbReference type="ARBA" id="ARBA00022884"/>
    </source>
</evidence>
<proteinExistence type="inferred from homology"/>
<protein>
    <recommendedName>
        <fullName evidence="7 9">tRNA (guanine(26)-N(2))-dimethyltransferase</fullName>
        <ecNumber evidence="7 9">2.1.1.216</ecNumber>
    </recommendedName>
</protein>
<feature type="region of interest" description="Disordered" evidence="10">
    <location>
        <begin position="567"/>
        <end position="609"/>
    </location>
</feature>
<evidence type="ECO:0000256" key="9">
    <source>
        <dbReference type="PROSITE-ProRule" id="PRU00958"/>
    </source>
</evidence>
<reference evidence="11" key="1">
    <citation type="submission" date="2023-03" db="EMBL/GenBank/DDBJ databases">
        <title>Mating type loci evolution in Malassezia.</title>
        <authorList>
            <person name="Coelho M.A."/>
        </authorList>
    </citation>
    <scope>NUCLEOTIDE SEQUENCE</scope>
    <source>
        <strain evidence="11">CBS 9431</strain>
    </source>
</reference>
<evidence type="ECO:0000256" key="4">
    <source>
        <dbReference type="ARBA" id="ARBA00022691"/>
    </source>
</evidence>
<dbReference type="GO" id="GO:0005634">
    <property type="term" value="C:nucleus"/>
    <property type="evidence" value="ECO:0007669"/>
    <property type="project" value="TreeGrafter"/>
</dbReference>
<dbReference type="FunFam" id="3.30.56.70:FF:000001">
    <property type="entry name" value="tRNA (guanine(26)-N(2))-dimethyltransferase"/>
    <property type="match status" value="1"/>
</dbReference>
<keyword evidence="5 9" id="KW-0819">tRNA processing</keyword>
<dbReference type="EC" id="2.1.1.216" evidence="7 9"/>
<dbReference type="PANTHER" id="PTHR10631:SF3">
    <property type="entry name" value="TRNA (GUANINE(26)-N(2))-DIMETHYLTRANSFERASE"/>
    <property type="match status" value="1"/>
</dbReference>
<dbReference type="Proteomes" id="UP001217754">
    <property type="component" value="Chromosome 5"/>
</dbReference>
<dbReference type="InterPro" id="IPR029063">
    <property type="entry name" value="SAM-dependent_MTases_sf"/>
</dbReference>
<accession>A0AAF0JB06</accession>
<dbReference type="EMBL" id="CP119962">
    <property type="protein sequence ID" value="WFD40003.1"/>
    <property type="molecule type" value="Genomic_DNA"/>
</dbReference>
<dbReference type="GO" id="GO:0002940">
    <property type="term" value="P:tRNA N2-guanine methylation"/>
    <property type="evidence" value="ECO:0007669"/>
    <property type="project" value="TreeGrafter"/>
</dbReference>
<dbReference type="GO" id="GO:0000049">
    <property type="term" value="F:tRNA binding"/>
    <property type="evidence" value="ECO:0007669"/>
    <property type="project" value="UniProtKB-UniRule"/>
</dbReference>
<dbReference type="InterPro" id="IPR002905">
    <property type="entry name" value="Trm1"/>
</dbReference>
<evidence type="ECO:0000256" key="8">
    <source>
        <dbReference type="ARBA" id="ARBA00051897"/>
    </source>
</evidence>
<dbReference type="PANTHER" id="PTHR10631">
    <property type="entry name" value="N 2 ,N 2 -DIMETHYLGUANOSINE TRNA METHYLTRANSFERASE"/>
    <property type="match status" value="1"/>
</dbReference>
<feature type="compositionally biased region" description="Low complexity" evidence="10">
    <location>
        <begin position="184"/>
        <end position="196"/>
    </location>
</feature>